<dbReference type="InterPro" id="IPR050177">
    <property type="entry name" value="Lipid_A_modif_metabolic_enz"/>
</dbReference>
<dbReference type="PANTHER" id="PTHR43245">
    <property type="entry name" value="BIFUNCTIONAL POLYMYXIN RESISTANCE PROTEIN ARNA"/>
    <property type="match status" value="1"/>
</dbReference>
<dbReference type="Gene3D" id="3.40.50.720">
    <property type="entry name" value="NAD(P)-binding Rossmann-like Domain"/>
    <property type="match status" value="1"/>
</dbReference>
<evidence type="ECO:0000259" key="1">
    <source>
        <dbReference type="Pfam" id="PF01370"/>
    </source>
</evidence>
<name>A0A0G0BS49_9BACT</name>
<dbReference type="SUPFAM" id="SSF51735">
    <property type="entry name" value="NAD(P)-binding Rossmann-fold domains"/>
    <property type="match status" value="1"/>
</dbReference>
<protein>
    <recommendedName>
        <fullName evidence="1">NAD-dependent epimerase/dehydratase domain-containing protein</fullName>
    </recommendedName>
</protein>
<dbReference type="AlphaFoldDB" id="A0A0G0BS49"/>
<comment type="caution">
    <text evidence="2">The sequence shown here is derived from an EMBL/GenBank/DDBJ whole genome shotgun (WGS) entry which is preliminary data.</text>
</comment>
<evidence type="ECO:0000313" key="3">
    <source>
        <dbReference type="Proteomes" id="UP000034952"/>
    </source>
</evidence>
<accession>A0A0G0BS49</accession>
<organism evidence="2 3">
    <name type="scientific">Candidatus Nomurabacteria bacterium GW2011_GWE1_35_16</name>
    <dbReference type="NCBI Taxonomy" id="1618761"/>
    <lineage>
        <taxon>Bacteria</taxon>
        <taxon>Candidatus Nomuraibacteriota</taxon>
    </lineage>
</organism>
<dbReference type="Gene3D" id="3.90.25.10">
    <property type="entry name" value="UDP-galactose 4-epimerase, domain 1"/>
    <property type="match status" value="1"/>
</dbReference>
<feature type="domain" description="NAD-dependent epimerase/dehydratase" evidence="1">
    <location>
        <begin position="6"/>
        <end position="240"/>
    </location>
</feature>
<sequence>MNKYKIIVTGGAGFIGSHIVDALVEEGHEVHIVDDMSAGKEENINPKATMHKLDIRDGEALLPIFAGATYVFHEAAIPQVQYSIEHPVETNDINVNGTLNVLEACRLNKVKRVVFASSCSVYGDQERLPIVEDMVPHPISPYALHKYIGEGHMKLYSEIYELETVCLRYFNVYGPRQSVDGSYPLVIARFLDLKKNGQKLIIVGTGENTRDYVNVADVARANILAMKGEKVGKGEVINIGTGYQASVNRIAELVGGEVEHIAPRLEPKSLQASISKAKELLGWEPSISLEEGIGELIKLNNI</sequence>
<dbReference type="Pfam" id="PF01370">
    <property type="entry name" value="Epimerase"/>
    <property type="match status" value="1"/>
</dbReference>
<proteinExistence type="predicted"/>
<dbReference type="PANTHER" id="PTHR43245:SF13">
    <property type="entry name" value="UDP-D-APIOSE_UDP-D-XYLOSE SYNTHASE 2"/>
    <property type="match status" value="1"/>
</dbReference>
<gene>
    <name evidence="2" type="ORF">UR64_C0007G0030</name>
</gene>
<reference evidence="2 3" key="1">
    <citation type="journal article" date="2015" name="Nature">
        <title>rRNA introns, odd ribosomes, and small enigmatic genomes across a large radiation of phyla.</title>
        <authorList>
            <person name="Brown C.T."/>
            <person name="Hug L.A."/>
            <person name="Thomas B.C."/>
            <person name="Sharon I."/>
            <person name="Castelle C.J."/>
            <person name="Singh A."/>
            <person name="Wilkins M.J."/>
            <person name="Williams K.H."/>
            <person name="Banfield J.F."/>
        </authorList>
    </citation>
    <scope>NUCLEOTIDE SEQUENCE [LARGE SCALE GENOMIC DNA]</scope>
</reference>
<dbReference type="InterPro" id="IPR001509">
    <property type="entry name" value="Epimerase_deHydtase"/>
</dbReference>
<dbReference type="EMBL" id="LBPY01000007">
    <property type="protein sequence ID" value="KKP66461.1"/>
    <property type="molecule type" value="Genomic_DNA"/>
</dbReference>
<evidence type="ECO:0000313" key="2">
    <source>
        <dbReference type="EMBL" id="KKP66461.1"/>
    </source>
</evidence>
<dbReference type="InterPro" id="IPR036291">
    <property type="entry name" value="NAD(P)-bd_dom_sf"/>
</dbReference>
<dbReference type="PATRIC" id="fig|1618761.3.peg.400"/>
<dbReference type="Proteomes" id="UP000034952">
    <property type="component" value="Unassembled WGS sequence"/>
</dbReference>